<evidence type="ECO:0000313" key="2">
    <source>
        <dbReference type="Proteomes" id="UP001324634"/>
    </source>
</evidence>
<reference evidence="1 2" key="1">
    <citation type="submission" date="2023-11" db="EMBL/GenBank/DDBJ databases">
        <title>Peredibacter starrii A3.12.</title>
        <authorList>
            <person name="Mitchell R.J."/>
        </authorList>
    </citation>
    <scope>NUCLEOTIDE SEQUENCE [LARGE SCALE GENOMIC DNA]</scope>
    <source>
        <strain evidence="1 2">A3.12</strain>
    </source>
</reference>
<dbReference type="Proteomes" id="UP001324634">
    <property type="component" value="Chromosome"/>
</dbReference>
<dbReference type="KEGG" id="psti:SOO65_17350"/>
<keyword evidence="2" id="KW-1185">Reference proteome</keyword>
<name>A0AAX4HMS7_9BACT</name>
<dbReference type="RefSeq" id="WP_321393317.1">
    <property type="nucleotide sequence ID" value="NZ_CP139487.1"/>
</dbReference>
<protein>
    <recommendedName>
        <fullName evidence="3">SH3 domain-containing protein</fullName>
    </recommendedName>
</protein>
<evidence type="ECO:0008006" key="3">
    <source>
        <dbReference type="Google" id="ProtNLM"/>
    </source>
</evidence>
<dbReference type="EMBL" id="CP139487">
    <property type="protein sequence ID" value="WPU64463.1"/>
    <property type="molecule type" value="Genomic_DNA"/>
</dbReference>
<dbReference type="AlphaFoldDB" id="A0AAX4HMS7"/>
<accession>A0AAX4HMS7</accession>
<proteinExistence type="predicted"/>
<gene>
    <name evidence="1" type="ORF">SOO65_17350</name>
</gene>
<evidence type="ECO:0000313" key="1">
    <source>
        <dbReference type="EMBL" id="WPU64463.1"/>
    </source>
</evidence>
<organism evidence="1 2">
    <name type="scientific">Peredibacter starrii</name>
    <dbReference type="NCBI Taxonomy" id="28202"/>
    <lineage>
        <taxon>Bacteria</taxon>
        <taxon>Pseudomonadati</taxon>
        <taxon>Bdellovibrionota</taxon>
        <taxon>Bacteriovoracia</taxon>
        <taxon>Bacteriovoracales</taxon>
        <taxon>Bacteriovoracaceae</taxon>
        <taxon>Peredibacter</taxon>
    </lineage>
</organism>
<sequence>MWWILLLPSLLFAETVSTDEKVVGVFYFTPMFGHVHQSSVKTSASLTTIQCSHPVKVIESSKVSAGPEWAYVQVADYRGFVLKRFLAEKRPECFQGKYPKFFDAFNMDLSELYYWGRLNDQYVQGETRVN</sequence>